<keyword evidence="3" id="KW-1185">Reference proteome</keyword>
<feature type="compositionally biased region" description="Basic and acidic residues" evidence="1">
    <location>
        <begin position="495"/>
        <end position="521"/>
    </location>
</feature>
<accession>A0AAD7MNP9</accession>
<sequence>MFHSTPGHRNLLIPDHIDQDLIVRAMTGEKIVEDEDQEDECCHISSARQGKKGKMQCPFNHVKEGRPFAAKVIHLSCEANLTIFIPHEDKYPELACMCIVVPDHEKPHHHPVPPPTKVTHGVTEKYRECVRNYGVGATVGKIEKALSTKEILGTSPALFHPALLNRDTKQKLINQVTEEGGSEALQEVQTVATYIAKQQARLPEERYIQSIYQRDGKIMIFGLRKGVVKHIHSVRSLDCDTTFKPVKGKTDMYEINGWLMSVNESVTLGRVWMDTHDRPAFKFVWEELQRLVKRLTNQSFGFVALHQRGTILGANGDMDAAAVLGLADAMLPTVDIPDVAAKAQSAADLLKFILRICFSHLKRGLPELPHLSHEDYQRISNFMYLETPAAVEEYKAWIQTVPDPDGSLMRWWAHKLMHEWILPGCIQCLSEIDKDRWHIMEATTNLGEAQHKANNAATDIQMGIVESFIKYEEYDKRREAEIELMLKTGNVRNPRNDVVHRYDSRNKRGARAAEKTRRAYADDEEVQDAKQNFADAQVRLKLAQAEDKSNSSGRVRVSRPRKRKLASDSEQPDEPAELSESAAFVDNRSGINSAYQSVSALTSPESLADGPSTVSESQTATSAQPPQKRLKLGPLKGWGVQRNGVAMSATDYAKNHWDEFQEEYPEYAKAVLSADSNE</sequence>
<name>A0AAD7MNP9_9AGAR</name>
<feature type="region of interest" description="Disordered" evidence="1">
    <location>
        <begin position="544"/>
        <end position="584"/>
    </location>
</feature>
<feature type="compositionally biased region" description="Polar residues" evidence="1">
    <location>
        <begin position="612"/>
        <end position="625"/>
    </location>
</feature>
<comment type="caution">
    <text evidence="2">The sequence shown here is derived from an EMBL/GenBank/DDBJ whole genome shotgun (WGS) entry which is preliminary data.</text>
</comment>
<dbReference type="EMBL" id="JARJLG010000231">
    <property type="protein sequence ID" value="KAJ7725150.1"/>
    <property type="molecule type" value="Genomic_DNA"/>
</dbReference>
<protein>
    <submittedName>
        <fullName evidence="2">Uncharacterized protein</fullName>
    </submittedName>
</protein>
<feature type="region of interest" description="Disordered" evidence="1">
    <location>
        <begin position="495"/>
        <end position="527"/>
    </location>
</feature>
<dbReference type="Proteomes" id="UP001215280">
    <property type="component" value="Unassembled WGS sequence"/>
</dbReference>
<evidence type="ECO:0000313" key="3">
    <source>
        <dbReference type="Proteomes" id="UP001215280"/>
    </source>
</evidence>
<reference evidence="2" key="1">
    <citation type="submission" date="2023-03" db="EMBL/GenBank/DDBJ databases">
        <title>Massive genome expansion in bonnet fungi (Mycena s.s.) driven by repeated elements and novel gene families across ecological guilds.</title>
        <authorList>
            <consortium name="Lawrence Berkeley National Laboratory"/>
            <person name="Harder C.B."/>
            <person name="Miyauchi S."/>
            <person name="Viragh M."/>
            <person name="Kuo A."/>
            <person name="Thoen E."/>
            <person name="Andreopoulos B."/>
            <person name="Lu D."/>
            <person name="Skrede I."/>
            <person name="Drula E."/>
            <person name="Henrissat B."/>
            <person name="Morin E."/>
            <person name="Kohler A."/>
            <person name="Barry K."/>
            <person name="LaButti K."/>
            <person name="Morin E."/>
            <person name="Salamov A."/>
            <person name="Lipzen A."/>
            <person name="Mereny Z."/>
            <person name="Hegedus B."/>
            <person name="Baldrian P."/>
            <person name="Stursova M."/>
            <person name="Weitz H."/>
            <person name="Taylor A."/>
            <person name="Grigoriev I.V."/>
            <person name="Nagy L.G."/>
            <person name="Martin F."/>
            <person name="Kauserud H."/>
        </authorList>
    </citation>
    <scope>NUCLEOTIDE SEQUENCE</scope>
    <source>
        <strain evidence="2">CBHHK188m</strain>
    </source>
</reference>
<evidence type="ECO:0000313" key="2">
    <source>
        <dbReference type="EMBL" id="KAJ7725150.1"/>
    </source>
</evidence>
<feature type="region of interest" description="Disordered" evidence="1">
    <location>
        <begin position="602"/>
        <end position="636"/>
    </location>
</feature>
<organism evidence="2 3">
    <name type="scientific">Mycena maculata</name>
    <dbReference type="NCBI Taxonomy" id="230809"/>
    <lineage>
        <taxon>Eukaryota</taxon>
        <taxon>Fungi</taxon>
        <taxon>Dikarya</taxon>
        <taxon>Basidiomycota</taxon>
        <taxon>Agaricomycotina</taxon>
        <taxon>Agaricomycetes</taxon>
        <taxon>Agaricomycetidae</taxon>
        <taxon>Agaricales</taxon>
        <taxon>Marasmiineae</taxon>
        <taxon>Mycenaceae</taxon>
        <taxon>Mycena</taxon>
    </lineage>
</organism>
<dbReference type="AlphaFoldDB" id="A0AAD7MNP9"/>
<gene>
    <name evidence="2" type="ORF">DFH07DRAFT_970987</name>
</gene>
<proteinExistence type="predicted"/>
<evidence type="ECO:0000256" key="1">
    <source>
        <dbReference type="SAM" id="MobiDB-lite"/>
    </source>
</evidence>